<protein>
    <submittedName>
        <fullName evidence="2">Uncharacterized protein</fullName>
    </submittedName>
</protein>
<evidence type="ECO:0000256" key="1">
    <source>
        <dbReference type="SAM" id="MobiDB-lite"/>
    </source>
</evidence>
<gene>
    <name evidence="2" type="ORF">BDD14_1485</name>
</gene>
<keyword evidence="3" id="KW-1185">Reference proteome</keyword>
<feature type="region of interest" description="Disordered" evidence="1">
    <location>
        <begin position="1"/>
        <end position="32"/>
    </location>
</feature>
<dbReference type="NCBIfam" id="NF045560">
    <property type="entry name" value="aroma_sacti_dom"/>
    <property type="match status" value="1"/>
</dbReference>
<evidence type="ECO:0000313" key="2">
    <source>
        <dbReference type="EMBL" id="RZU40062.1"/>
    </source>
</evidence>
<dbReference type="Proteomes" id="UP000292958">
    <property type="component" value="Unassembled WGS sequence"/>
</dbReference>
<dbReference type="RefSeq" id="WP_165419960.1">
    <property type="nucleotide sequence ID" value="NZ_SHKW01000001.1"/>
</dbReference>
<organism evidence="2 3">
    <name type="scientific">Edaphobacter modestus</name>
    <dbReference type="NCBI Taxonomy" id="388466"/>
    <lineage>
        <taxon>Bacteria</taxon>
        <taxon>Pseudomonadati</taxon>
        <taxon>Acidobacteriota</taxon>
        <taxon>Terriglobia</taxon>
        <taxon>Terriglobales</taxon>
        <taxon>Acidobacteriaceae</taxon>
        <taxon>Edaphobacter</taxon>
    </lineage>
</organism>
<dbReference type="InterPro" id="IPR054632">
    <property type="entry name" value="Aroma_sacti_dom"/>
</dbReference>
<feature type="compositionally biased region" description="Basic residues" evidence="1">
    <location>
        <begin position="1"/>
        <end position="31"/>
    </location>
</feature>
<dbReference type="EMBL" id="SHKW01000001">
    <property type="protein sequence ID" value="RZU40062.1"/>
    <property type="molecule type" value="Genomic_DNA"/>
</dbReference>
<accession>A0A4Q7YQM3</accession>
<evidence type="ECO:0000313" key="3">
    <source>
        <dbReference type="Proteomes" id="UP000292958"/>
    </source>
</evidence>
<comment type="caution">
    <text evidence="2">The sequence shown here is derived from an EMBL/GenBank/DDBJ whole genome shotgun (WGS) entry which is preliminary data.</text>
</comment>
<name>A0A4Q7YQM3_9BACT</name>
<dbReference type="AlphaFoldDB" id="A0A4Q7YQM3"/>
<proteinExistence type="predicted"/>
<reference evidence="2 3" key="1">
    <citation type="submission" date="2019-02" db="EMBL/GenBank/DDBJ databases">
        <title>Genomic Encyclopedia of Archaeal and Bacterial Type Strains, Phase II (KMG-II): from individual species to whole genera.</title>
        <authorList>
            <person name="Goeker M."/>
        </authorList>
    </citation>
    <scope>NUCLEOTIDE SEQUENCE [LARGE SCALE GENOMIC DNA]</scope>
    <source>
        <strain evidence="2 3">DSM 18101</strain>
    </source>
</reference>
<sequence length="94" mass="9991">MATKKAATKKAVKKSPAKKSPVKKAVKKKSAPKVSNLERLTAAGVIAQESIADHDQAVIDKLSASEVNTLIKLRKKMGDAPLSTKASVRPNFPV</sequence>